<dbReference type="Gene3D" id="2.60.200.20">
    <property type="match status" value="1"/>
</dbReference>
<dbReference type="Proteomes" id="UP000030665">
    <property type="component" value="Unassembled WGS sequence"/>
</dbReference>
<protein>
    <submittedName>
        <fullName evidence="4">G-patch and FHA domain containing protein</fullName>
    </submittedName>
</protein>
<evidence type="ECO:0000313" key="5">
    <source>
        <dbReference type="Proteomes" id="UP000030665"/>
    </source>
</evidence>
<feature type="domain" description="FHA" evidence="2">
    <location>
        <begin position="183"/>
        <end position="232"/>
    </location>
</feature>
<evidence type="ECO:0000259" key="2">
    <source>
        <dbReference type="PROSITE" id="PS50006"/>
    </source>
</evidence>
<feature type="region of interest" description="Disordered" evidence="1">
    <location>
        <begin position="386"/>
        <end position="430"/>
    </location>
</feature>
<dbReference type="InterPro" id="IPR000467">
    <property type="entry name" value="G_patch_dom"/>
</dbReference>
<keyword evidence="5" id="KW-1185">Reference proteome</keyword>
<dbReference type="InterPro" id="IPR008984">
    <property type="entry name" value="SMAD_FHA_dom_sf"/>
</dbReference>
<feature type="compositionally biased region" description="Basic and acidic residues" evidence="1">
    <location>
        <begin position="407"/>
        <end position="430"/>
    </location>
</feature>
<gene>
    <name evidence="4" type="ORF">TTRE_0000285001</name>
</gene>
<dbReference type="PANTHER" id="PTHR23106">
    <property type="entry name" value="ANGIOGENIC FACTOR WITH G PATCH AND FHA DOMAINS 1"/>
    <property type="match status" value="1"/>
</dbReference>
<name>A0A077Z7D1_TRITR</name>
<dbReference type="SMART" id="SM00443">
    <property type="entry name" value="G_patch"/>
    <property type="match status" value="1"/>
</dbReference>
<dbReference type="AlphaFoldDB" id="A0A077Z7D1"/>
<dbReference type="OrthoDB" id="2538319at2759"/>
<sequence>MADWLVEAADSGNSASIAALVTAAALEANAKNQFEFVELLGLFYDRENGYFYKENCSNFFHASTGYCYRFNPMTNQNEWTYNPNWGCDVGCAVDPAVYELLLDLCEYLDATVNKTLREPVNCEDLDLLEDEDDDLLANFYGLDKSERQLIQTETSVTPCIRIMPEQSDSLSLRSLLIVTITGATLGSDSSCGVCISDEGVSKEHCRIDYDDEQSCYMLVPMANPSYLNGIALEEGEKVELAHGDKLRIGACSLRLHIHRGFNTCAECEPGLIDLPPESTSLYSHKRGSCESRRRKELKLLKKQFGVNDFCCEKLSPGNYIDRAKIRRKVVGSDNPYEAVTEEMEVSSIEKPIPEKSKGFKMLTNLGWKTGAGLGKRQEGIKEPIKLRPNRSTSGLGSDVAAPCQTLTKEERQKRMRWDKARERYMRADRT</sequence>
<dbReference type="SUPFAM" id="SSF49879">
    <property type="entry name" value="SMAD/FHA domain"/>
    <property type="match status" value="1"/>
</dbReference>
<dbReference type="GO" id="GO:0003676">
    <property type="term" value="F:nucleic acid binding"/>
    <property type="evidence" value="ECO:0007669"/>
    <property type="project" value="InterPro"/>
</dbReference>
<organism evidence="4 5">
    <name type="scientific">Trichuris trichiura</name>
    <name type="common">Whipworm</name>
    <name type="synonym">Trichocephalus trichiurus</name>
    <dbReference type="NCBI Taxonomy" id="36087"/>
    <lineage>
        <taxon>Eukaryota</taxon>
        <taxon>Metazoa</taxon>
        <taxon>Ecdysozoa</taxon>
        <taxon>Nematoda</taxon>
        <taxon>Enoplea</taxon>
        <taxon>Dorylaimia</taxon>
        <taxon>Trichinellida</taxon>
        <taxon>Trichuridae</taxon>
        <taxon>Trichuris</taxon>
    </lineage>
</organism>
<proteinExistence type="predicted"/>
<reference evidence="4" key="2">
    <citation type="submission" date="2014-03" db="EMBL/GenBank/DDBJ databases">
        <title>The whipworm genome and dual-species transcriptomics of an intimate host-pathogen interaction.</title>
        <authorList>
            <person name="Foth B.J."/>
            <person name="Tsai I.J."/>
            <person name="Reid A.J."/>
            <person name="Bancroft A.J."/>
            <person name="Nichol S."/>
            <person name="Tracey A."/>
            <person name="Holroyd N."/>
            <person name="Cotton J.A."/>
            <person name="Stanley E.J."/>
            <person name="Zarowiecki M."/>
            <person name="Liu J.Z."/>
            <person name="Huckvale T."/>
            <person name="Cooper P.J."/>
            <person name="Grencis R.K."/>
            <person name="Berriman M."/>
        </authorList>
    </citation>
    <scope>NUCLEOTIDE SEQUENCE [LARGE SCALE GENOMIC DNA]</scope>
</reference>
<dbReference type="STRING" id="36087.A0A077Z7D1"/>
<reference evidence="4" key="1">
    <citation type="submission" date="2014-01" db="EMBL/GenBank/DDBJ databases">
        <authorList>
            <person name="Aslett M."/>
        </authorList>
    </citation>
    <scope>NUCLEOTIDE SEQUENCE</scope>
</reference>
<dbReference type="Pfam" id="PF01585">
    <property type="entry name" value="G-patch"/>
    <property type="match status" value="1"/>
</dbReference>
<dbReference type="EMBL" id="HG805906">
    <property type="protein sequence ID" value="CDW54580.1"/>
    <property type="molecule type" value="Genomic_DNA"/>
</dbReference>
<feature type="domain" description="G-patch" evidence="3">
    <location>
        <begin position="354"/>
        <end position="400"/>
    </location>
</feature>
<dbReference type="Pfam" id="PF00498">
    <property type="entry name" value="FHA"/>
    <property type="match status" value="1"/>
</dbReference>
<dbReference type="PROSITE" id="PS50174">
    <property type="entry name" value="G_PATCH"/>
    <property type="match status" value="1"/>
</dbReference>
<evidence type="ECO:0000259" key="3">
    <source>
        <dbReference type="PROSITE" id="PS50174"/>
    </source>
</evidence>
<accession>A0A077Z7D1</accession>
<dbReference type="PROSITE" id="PS50006">
    <property type="entry name" value="FHA_DOMAIN"/>
    <property type="match status" value="1"/>
</dbReference>
<dbReference type="CDD" id="cd16074">
    <property type="entry name" value="OCRE"/>
    <property type="match status" value="1"/>
</dbReference>
<evidence type="ECO:0000313" key="4">
    <source>
        <dbReference type="EMBL" id="CDW54580.1"/>
    </source>
</evidence>
<dbReference type="InterPro" id="IPR053027">
    <property type="entry name" value="AGGF1"/>
</dbReference>
<dbReference type="PANTHER" id="PTHR23106:SF24">
    <property type="entry name" value="ANGIOGENIC FACTOR WITH G PATCH AND FHA DOMAINS 1"/>
    <property type="match status" value="1"/>
</dbReference>
<evidence type="ECO:0000256" key="1">
    <source>
        <dbReference type="SAM" id="MobiDB-lite"/>
    </source>
</evidence>
<dbReference type="InterPro" id="IPR000253">
    <property type="entry name" value="FHA_dom"/>
</dbReference>